<sequence length="238" mass="26162">MGGIRYLEGVENLIREIKTTQGENIKKASEIVAHSIMNGGIVYSFGSGHSFIVAVEITERAGGLVPVKVIEEPSKGLYERIEGVGYKLMERYHFSPNDCFIIISNSGRNPLIIEVADFIKQKGNRIIAVTSLNVSKKLKSRHSLGKNLYQFADVVLDNCVKEGDATIEFKGLPVKVGPVSTIAAIALLQATIVEAVKVMLALGYTPPIYMSDNIDGGPEYNRKLIEEYGRKYQGIENI</sequence>
<protein>
    <recommendedName>
        <fullName evidence="1">SIS domain-containing protein</fullName>
    </recommendedName>
</protein>
<organism evidence="2 3">
    <name type="scientific">Caldanaerobacter subterraneus subsp. yonseiensis KB-1</name>
    <dbReference type="NCBI Taxonomy" id="1388761"/>
    <lineage>
        <taxon>Bacteria</taxon>
        <taxon>Bacillati</taxon>
        <taxon>Bacillota</taxon>
        <taxon>Clostridia</taxon>
        <taxon>Thermoanaerobacterales</taxon>
        <taxon>Thermoanaerobacteraceae</taxon>
        <taxon>Caldanaerobacter</taxon>
    </lineage>
</organism>
<dbReference type="CDD" id="cd05013">
    <property type="entry name" value="SIS_RpiR"/>
    <property type="match status" value="1"/>
</dbReference>
<name>U5CTW3_CALSX</name>
<reference evidence="2 3" key="1">
    <citation type="journal article" date="2013" name="Genome Announc.">
        <title>Draft Genome Sequence of an Anaerobic and Extremophilic Bacterium, Caldanaerobacter yonseiensis, Isolated from a Geothermal Hot Stream.</title>
        <authorList>
            <person name="Lee S.J."/>
            <person name="Lee Y.J."/>
            <person name="Park G.S."/>
            <person name="Kim B.C."/>
            <person name="Lee S.J."/>
            <person name="Shin J.H."/>
            <person name="Lee D.W."/>
        </authorList>
    </citation>
    <scope>NUCLEOTIDE SEQUENCE [LARGE SCALE GENOMIC DNA]</scope>
    <source>
        <strain evidence="2 3">KB-1</strain>
    </source>
</reference>
<dbReference type="GO" id="GO:1901135">
    <property type="term" value="P:carbohydrate derivative metabolic process"/>
    <property type="evidence" value="ECO:0007669"/>
    <property type="project" value="InterPro"/>
</dbReference>
<dbReference type="Proteomes" id="UP000016856">
    <property type="component" value="Unassembled WGS sequence"/>
</dbReference>
<evidence type="ECO:0000313" key="2">
    <source>
        <dbReference type="EMBL" id="ERM93373.1"/>
    </source>
</evidence>
<dbReference type="InterPro" id="IPR046348">
    <property type="entry name" value="SIS_dom_sf"/>
</dbReference>
<accession>U5CTW3</accession>
<evidence type="ECO:0000313" key="3">
    <source>
        <dbReference type="Proteomes" id="UP000016856"/>
    </source>
</evidence>
<dbReference type="PANTHER" id="PTHR30390">
    <property type="entry name" value="SEDOHEPTULOSE 7-PHOSPHATE ISOMERASE / DNAA INITIATOR-ASSOCIATING FACTOR FOR REPLICATION INITIATION"/>
    <property type="match status" value="1"/>
</dbReference>
<gene>
    <name evidence="2" type="ORF">O163_00045</name>
</gene>
<dbReference type="NCBIfam" id="NF002805">
    <property type="entry name" value="PRK02947.1"/>
    <property type="match status" value="1"/>
</dbReference>
<dbReference type="PATRIC" id="fig|1388761.3.peg.9"/>
<dbReference type="RefSeq" id="WP_022586970.1">
    <property type="nucleotide sequence ID" value="NZ_AXDC01000001.1"/>
</dbReference>
<dbReference type="InterPro" id="IPR001347">
    <property type="entry name" value="SIS_dom"/>
</dbReference>
<dbReference type="InterPro" id="IPR035472">
    <property type="entry name" value="RpiR-like_SIS"/>
</dbReference>
<dbReference type="PANTHER" id="PTHR30390:SF7">
    <property type="entry name" value="PHOSPHOHEPTOSE ISOMERASE"/>
    <property type="match status" value="1"/>
</dbReference>
<feature type="domain" description="SIS" evidence="1">
    <location>
        <begin position="32"/>
        <end position="206"/>
    </location>
</feature>
<dbReference type="Pfam" id="PF13580">
    <property type="entry name" value="SIS_2"/>
    <property type="match status" value="1"/>
</dbReference>
<evidence type="ECO:0000259" key="1">
    <source>
        <dbReference type="PROSITE" id="PS51464"/>
    </source>
</evidence>
<dbReference type="GO" id="GO:0097367">
    <property type="term" value="F:carbohydrate derivative binding"/>
    <property type="evidence" value="ECO:0007669"/>
    <property type="project" value="InterPro"/>
</dbReference>
<dbReference type="SUPFAM" id="SSF53697">
    <property type="entry name" value="SIS domain"/>
    <property type="match status" value="1"/>
</dbReference>
<dbReference type="InterPro" id="IPR050099">
    <property type="entry name" value="SIS_GmhA/DiaA_subfam"/>
</dbReference>
<dbReference type="PROSITE" id="PS51464">
    <property type="entry name" value="SIS"/>
    <property type="match status" value="1"/>
</dbReference>
<proteinExistence type="predicted"/>
<comment type="caution">
    <text evidence="2">The sequence shown here is derived from an EMBL/GenBank/DDBJ whole genome shotgun (WGS) entry which is preliminary data.</text>
</comment>
<dbReference type="Gene3D" id="3.40.50.10490">
    <property type="entry name" value="Glucose-6-phosphate isomerase like protein, domain 1"/>
    <property type="match status" value="1"/>
</dbReference>
<dbReference type="EMBL" id="AXDC01000001">
    <property type="protein sequence ID" value="ERM93373.1"/>
    <property type="molecule type" value="Genomic_DNA"/>
</dbReference>
<dbReference type="AlphaFoldDB" id="U5CTW3"/>